<accession>A0A0V0JBT3</accession>
<dbReference type="AlphaFoldDB" id="A0A0V0JBT3"/>
<name>A0A0V0JBT3_SCHSO</name>
<gene>
    <name evidence="1" type="ORF">TR116259</name>
</gene>
<feature type="non-terminal residue" evidence="1">
    <location>
        <position position="142"/>
    </location>
</feature>
<dbReference type="EMBL" id="GEEE01000810">
    <property type="protein sequence ID" value="JAP62415.1"/>
    <property type="molecule type" value="Transcribed_RNA"/>
</dbReference>
<evidence type="ECO:0000313" key="1">
    <source>
        <dbReference type="EMBL" id="JAP62415.1"/>
    </source>
</evidence>
<organism evidence="1">
    <name type="scientific">Schistocephalus solidus</name>
    <name type="common">Tapeworm</name>
    <dbReference type="NCBI Taxonomy" id="70667"/>
    <lineage>
        <taxon>Eukaryota</taxon>
        <taxon>Metazoa</taxon>
        <taxon>Spiralia</taxon>
        <taxon>Lophotrochozoa</taxon>
        <taxon>Platyhelminthes</taxon>
        <taxon>Cestoda</taxon>
        <taxon>Eucestoda</taxon>
        <taxon>Diphyllobothriidea</taxon>
        <taxon>Diphyllobothriidae</taxon>
        <taxon>Schistocephalus</taxon>
    </lineage>
</organism>
<reference evidence="1" key="1">
    <citation type="submission" date="2016-01" db="EMBL/GenBank/DDBJ databases">
        <title>Reference transcriptome for the parasite Schistocephalus solidus: insights into the molecular evolution of parasitism.</title>
        <authorList>
            <person name="Hebert F.O."/>
            <person name="Grambauer S."/>
            <person name="Barber I."/>
            <person name="Landry C.R."/>
            <person name="Aubin-Horth N."/>
        </authorList>
    </citation>
    <scope>NUCLEOTIDE SEQUENCE</scope>
</reference>
<sequence length="142" mass="16359">DGLIRDTKVDVPQPLRRSDFRGFLPCIMLTPSRRWPSFVFLILLPWTVRKYRFLSPNVSSSNERVRASHTLSRPQQSQYLKQFKYLSMDTKNLPFGDLLENQRADQANSNGLPISILLVKLVLQELENTAFIQTAITCSMES</sequence>
<proteinExistence type="predicted"/>
<feature type="non-terminal residue" evidence="1">
    <location>
        <position position="1"/>
    </location>
</feature>
<protein>
    <submittedName>
        <fullName evidence="1">Uncharacterized protein</fullName>
    </submittedName>
</protein>